<dbReference type="Pfam" id="PF04972">
    <property type="entry name" value="BON"/>
    <property type="match status" value="2"/>
</dbReference>
<dbReference type="PANTHER" id="PTHR34606">
    <property type="entry name" value="BON DOMAIN-CONTAINING PROTEIN"/>
    <property type="match status" value="1"/>
</dbReference>
<accession>A0A222NZP3</accession>
<gene>
    <name evidence="2" type="ORF">clem_02500</name>
</gene>
<dbReference type="KEGG" id="lcd:clem_02500"/>
<sequence length="131" mass="14631">MNKVKMKVSNGSIYLFGELDSEIDYEKVVTLVESTEGVTAVNVDNLTIIGRHDSLKDLQLTAKIKGTLIREKILDRNFPAWTIDVKTKNDQVYLTGEVASAEHKKIILDSISSISEVSNIIDKIKLSPRVK</sequence>
<evidence type="ECO:0000313" key="2">
    <source>
        <dbReference type="EMBL" id="ASQ45062.1"/>
    </source>
</evidence>
<dbReference type="InterPro" id="IPR051686">
    <property type="entry name" value="Lipoprotein_DolP"/>
</dbReference>
<keyword evidence="3" id="KW-1185">Reference proteome</keyword>
<evidence type="ECO:0000259" key="1">
    <source>
        <dbReference type="PROSITE" id="PS50914"/>
    </source>
</evidence>
<evidence type="ECO:0000313" key="3">
    <source>
        <dbReference type="Proteomes" id="UP000201728"/>
    </source>
</evidence>
<dbReference type="EMBL" id="CP016397">
    <property type="protein sequence ID" value="ASQ45062.1"/>
    <property type="molecule type" value="Genomic_DNA"/>
</dbReference>
<protein>
    <submittedName>
        <fullName evidence="2">Periplasmic protein</fullName>
    </submittedName>
</protein>
<dbReference type="RefSeq" id="WP_094090160.1">
    <property type="nucleotide sequence ID" value="NZ_CP016397.1"/>
</dbReference>
<dbReference type="InterPro" id="IPR007055">
    <property type="entry name" value="BON_dom"/>
</dbReference>
<dbReference type="AlphaFoldDB" id="A0A222NZP3"/>
<dbReference type="Gene3D" id="3.30.1340.30">
    <property type="match status" value="1"/>
</dbReference>
<proteinExistence type="predicted"/>
<name>A0A222NZP3_9GAMM</name>
<dbReference type="PANTHER" id="PTHR34606:SF15">
    <property type="entry name" value="BON DOMAIN-CONTAINING PROTEIN"/>
    <property type="match status" value="1"/>
</dbReference>
<dbReference type="PROSITE" id="PS50914">
    <property type="entry name" value="BON"/>
    <property type="match status" value="2"/>
</dbReference>
<feature type="domain" description="BON" evidence="1">
    <location>
        <begin position="56"/>
        <end position="128"/>
    </location>
</feature>
<reference evidence="3" key="1">
    <citation type="submission" date="2016-07" db="EMBL/GenBank/DDBJ databases">
        <authorList>
            <person name="Florea S."/>
            <person name="Webb J.S."/>
            <person name="Jaromczyk J."/>
            <person name="Schardl C.L."/>
        </authorList>
    </citation>
    <scope>NUCLEOTIDE SEQUENCE [LARGE SCALE GENOMIC DNA]</scope>
    <source>
        <strain evidence="3">CDC-D5610</strain>
    </source>
</reference>
<organism evidence="2 3">
    <name type="scientific">Legionella clemsonensis</name>
    <dbReference type="NCBI Taxonomy" id="1867846"/>
    <lineage>
        <taxon>Bacteria</taxon>
        <taxon>Pseudomonadati</taxon>
        <taxon>Pseudomonadota</taxon>
        <taxon>Gammaproteobacteria</taxon>
        <taxon>Legionellales</taxon>
        <taxon>Legionellaceae</taxon>
        <taxon>Legionella</taxon>
    </lineage>
</organism>
<dbReference type="OrthoDB" id="5638756at2"/>
<dbReference type="Proteomes" id="UP000201728">
    <property type="component" value="Chromosome"/>
</dbReference>
<feature type="domain" description="BON" evidence="1">
    <location>
        <begin position="1"/>
        <end position="50"/>
    </location>
</feature>